<feature type="region of interest" description="Disordered" evidence="1">
    <location>
        <begin position="1"/>
        <end position="58"/>
    </location>
</feature>
<feature type="compositionally biased region" description="Basic and acidic residues" evidence="1">
    <location>
        <begin position="408"/>
        <end position="421"/>
    </location>
</feature>
<feature type="compositionally biased region" description="Basic and acidic residues" evidence="1">
    <location>
        <begin position="42"/>
        <end position="51"/>
    </location>
</feature>
<feature type="region of interest" description="Disordered" evidence="1">
    <location>
        <begin position="1040"/>
        <end position="1059"/>
    </location>
</feature>
<reference evidence="3" key="1">
    <citation type="journal article" date="2023" name="Mol. Phylogenet. Evol.">
        <title>Genome-scale phylogeny and comparative genomics of the fungal order Sordariales.</title>
        <authorList>
            <person name="Hensen N."/>
            <person name="Bonometti L."/>
            <person name="Westerberg I."/>
            <person name="Brannstrom I.O."/>
            <person name="Guillou S."/>
            <person name="Cros-Aarteil S."/>
            <person name="Calhoun S."/>
            <person name="Haridas S."/>
            <person name="Kuo A."/>
            <person name="Mondo S."/>
            <person name="Pangilinan J."/>
            <person name="Riley R."/>
            <person name="LaButti K."/>
            <person name="Andreopoulos B."/>
            <person name="Lipzen A."/>
            <person name="Chen C."/>
            <person name="Yan M."/>
            <person name="Daum C."/>
            <person name="Ng V."/>
            <person name="Clum A."/>
            <person name="Steindorff A."/>
            <person name="Ohm R.A."/>
            <person name="Martin F."/>
            <person name="Silar P."/>
            <person name="Natvig D.O."/>
            <person name="Lalanne C."/>
            <person name="Gautier V."/>
            <person name="Ament-Velasquez S.L."/>
            <person name="Kruys A."/>
            <person name="Hutchinson M.I."/>
            <person name="Powell A.J."/>
            <person name="Barry K."/>
            <person name="Miller A.N."/>
            <person name="Grigoriev I.V."/>
            <person name="Debuchy R."/>
            <person name="Gladieux P."/>
            <person name="Hiltunen Thoren M."/>
            <person name="Johannesson H."/>
        </authorList>
    </citation>
    <scope>NUCLEOTIDE SEQUENCE</scope>
    <source>
        <strain evidence="3">CBS 123565</strain>
    </source>
</reference>
<evidence type="ECO:0000313" key="4">
    <source>
        <dbReference type="Proteomes" id="UP001304895"/>
    </source>
</evidence>
<proteinExistence type="predicted"/>
<keyword evidence="2" id="KW-0472">Membrane</keyword>
<organism evidence="3 4">
    <name type="scientific">Trichocladium antarcticum</name>
    <dbReference type="NCBI Taxonomy" id="1450529"/>
    <lineage>
        <taxon>Eukaryota</taxon>
        <taxon>Fungi</taxon>
        <taxon>Dikarya</taxon>
        <taxon>Ascomycota</taxon>
        <taxon>Pezizomycotina</taxon>
        <taxon>Sordariomycetes</taxon>
        <taxon>Sordariomycetidae</taxon>
        <taxon>Sordariales</taxon>
        <taxon>Chaetomiaceae</taxon>
        <taxon>Trichocladium</taxon>
    </lineage>
</organism>
<reference evidence="3" key="2">
    <citation type="submission" date="2023-05" db="EMBL/GenBank/DDBJ databases">
        <authorList>
            <consortium name="Lawrence Berkeley National Laboratory"/>
            <person name="Steindorff A."/>
            <person name="Hensen N."/>
            <person name="Bonometti L."/>
            <person name="Westerberg I."/>
            <person name="Brannstrom I.O."/>
            <person name="Guillou S."/>
            <person name="Cros-Aarteil S."/>
            <person name="Calhoun S."/>
            <person name="Haridas S."/>
            <person name="Kuo A."/>
            <person name="Mondo S."/>
            <person name="Pangilinan J."/>
            <person name="Riley R."/>
            <person name="Labutti K."/>
            <person name="Andreopoulos B."/>
            <person name="Lipzen A."/>
            <person name="Chen C."/>
            <person name="Yanf M."/>
            <person name="Daum C."/>
            <person name="Ng V."/>
            <person name="Clum A."/>
            <person name="Ohm R."/>
            <person name="Martin F."/>
            <person name="Silar P."/>
            <person name="Natvig D."/>
            <person name="Lalanne C."/>
            <person name="Gautier V."/>
            <person name="Ament-Velasquez S.L."/>
            <person name="Kruys A."/>
            <person name="Hutchinson M.I."/>
            <person name="Powell A.J."/>
            <person name="Barry K."/>
            <person name="Miller A.N."/>
            <person name="Grigoriev I.V."/>
            <person name="Debuchy R."/>
            <person name="Gladieux P."/>
            <person name="Thoren M.H."/>
            <person name="Johannesson H."/>
        </authorList>
    </citation>
    <scope>NUCLEOTIDE SEQUENCE</scope>
    <source>
        <strain evidence="3">CBS 123565</strain>
    </source>
</reference>
<feature type="compositionally biased region" description="Pro residues" evidence="1">
    <location>
        <begin position="133"/>
        <end position="152"/>
    </location>
</feature>
<feature type="region of interest" description="Disordered" evidence="1">
    <location>
        <begin position="408"/>
        <end position="581"/>
    </location>
</feature>
<keyword evidence="2" id="KW-0812">Transmembrane</keyword>
<feature type="compositionally biased region" description="Polar residues" evidence="1">
    <location>
        <begin position="511"/>
        <end position="522"/>
    </location>
</feature>
<feature type="region of interest" description="Disordered" evidence="1">
    <location>
        <begin position="942"/>
        <end position="961"/>
    </location>
</feature>
<evidence type="ECO:0000256" key="2">
    <source>
        <dbReference type="SAM" id="Phobius"/>
    </source>
</evidence>
<sequence length="1196" mass="127669">MLGSLTSKSLLHRSTTRPRWNGVAHPTHSNPRRSQASSRTARRSDSSEVNRNDVLIDGQISCPPPPFLLSHQLRPAIANKLPGTRSGTHLHVHSGAELHHAIHAAIHHRNDTTRPILQPPATEQPPRRSKPRSTPPPMATLHQPPAPQPPPQQQQSRAPAMSSRALASTIIGSVFAIGCAVVVLALLLSRRRDKRRRGGQHLAAIDDDDDAVVFSSSRGARNRWSEEAGLAPRRKLQKACSMGAWPSSSSSSSLKWEKGVRAGHRSMPLIPRVFAGRLGRSQSCKWPPTVEGGLMGVCRATPSWIDEDALHGPKMGGPRPTLPVGAGRRKKKRGSWPLRNRVPTIPRLHHTIHGYPSERLWDEEALTGGGRSAPDYYMQLRALSSVLPRPPVRALVVNKDRQVVRPSVRVDHAYAKKESQRLPRPGPSPVASPVRSLPRTPSKPRGRQPSSDSTLSEILKSTEKRLRAGSLLETDKNNRLSASPTRVFGPREYGVPRSQIRTPSPRKMARRQSQQSVSSETDSLVAEECPAPDAPSGLTSPSRNQRKQDPARQAPKVPQVQSARSSISSELSTLYSEDEMPEEVRKAIVPLEGFMVQPQRATNVGPPTMNDPFVTVPLPFSASRASIGHALPTRQHKAHDLFGESREQSQRLGRMMLGQRPVQSQGLILAPPPAAYGTRPSSTTGNLRSRRVSVTINSPVQPYLAYPSRASEPPPPPPRQSPTSKSPKGPLFLRLTKTSTLSTIPLLPPPAAPGLDIFRDAAPRTLLPTTARQQTEEQPRRSPTMLLPSTERSSAPSSPTRRAGGNEMRLSLVLSPQQHPTTNRTSVSTSSIYSQEPPAVLNRASFHANSLLLASLYPAPLCPKRRRSSNNKRPRPRPLPLQAKPSGELPLLAATTTSDDAAHEDSDGNGNGNGSDGDNDAGPQAIATTIASLRRMNSGISTASSLRSIPDRNATPSDGRASPAAAAAAAAAAVVVVVDSPVTKAAPRGDRKSMMGARNYFTMGSGGGGQSRRGSRVVSGVVGAGVIKVVEGRGVVRGGSAGGGRGAGLSPCKRQRRPGSVRSGLLRMEAVEAGGGDEGKENEGPGGGFKMVAGEVTFVAGGCGTGSGGLGLREGSAGSLNMLVVPPQQPRPLSLSLSLPWKTATRRVSRNVSPVRPGECPSRGSLKSVESGSLYDGQGFLISASPVRGPSPALRV</sequence>
<keyword evidence="4" id="KW-1185">Reference proteome</keyword>
<feature type="region of interest" description="Disordered" evidence="1">
    <location>
        <begin position="1150"/>
        <end position="1170"/>
    </location>
</feature>
<dbReference type="PANTHER" id="PTHR24216">
    <property type="entry name" value="PAXILLIN-RELATED"/>
    <property type="match status" value="1"/>
</dbReference>
<protein>
    <submittedName>
        <fullName evidence="3">Uncharacterized protein</fullName>
    </submittedName>
</protein>
<feature type="compositionally biased region" description="Low complexity" evidence="1">
    <location>
        <begin position="788"/>
        <end position="803"/>
    </location>
</feature>
<dbReference type="Proteomes" id="UP001304895">
    <property type="component" value="Unassembled WGS sequence"/>
</dbReference>
<feature type="region of interest" description="Disordered" evidence="1">
    <location>
        <begin position="769"/>
        <end position="832"/>
    </location>
</feature>
<feature type="transmembrane region" description="Helical" evidence="2">
    <location>
        <begin position="165"/>
        <end position="188"/>
    </location>
</feature>
<feature type="region of interest" description="Disordered" evidence="1">
    <location>
        <begin position="668"/>
        <end position="731"/>
    </location>
</feature>
<feature type="compositionally biased region" description="Polar residues" evidence="1">
    <location>
        <begin position="679"/>
        <end position="700"/>
    </location>
</feature>
<feature type="compositionally biased region" description="Polar residues" evidence="1">
    <location>
        <begin position="814"/>
        <end position="832"/>
    </location>
</feature>
<feature type="region of interest" description="Disordered" evidence="1">
    <location>
        <begin position="310"/>
        <end position="340"/>
    </location>
</feature>
<name>A0AAN6UTA7_9PEZI</name>
<feature type="region of interest" description="Disordered" evidence="1">
    <location>
        <begin position="110"/>
        <end position="161"/>
    </location>
</feature>
<gene>
    <name evidence="3" type="ORF">BT67DRAFT_111660</name>
</gene>
<dbReference type="AlphaFoldDB" id="A0AAN6UTA7"/>
<evidence type="ECO:0000313" key="3">
    <source>
        <dbReference type="EMBL" id="KAK4137491.1"/>
    </source>
</evidence>
<dbReference type="EMBL" id="MU853402">
    <property type="protein sequence ID" value="KAK4137491.1"/>
    <property type="molecule type" value="Genomic_DNA"/>
</dbReference>
<feature type="compositionally biased region" description="Basic residues" evidence="1">
    <location>
        <begin position="863"/>
        <end position="876"/>
    </location>
</feature>
<keyword evidence="2" id="KW-1133">Transmembrane helix</keyword>
<evidence type="ECO:0000256" key="1">
    <source>
        <dbReference type="SAM" id="MobiDB-lite"/>
    </source>
</evidence>
<feature type="compositionally biased region" description="Low complexity" evidence="1">
    <location>
        <begin position="562"/>
        <end position="575"/>
    </location>
</feature>
<accession>A0AAN6UTA7</accession>
<feature type="region of interest" description="Disordered" evidence="1">
    <location>
        <begin position="861"/>
        <end position="923"/>
    </location>
</feature>
<comment type="caution">
    <text evidence="3">The sequence shown here is derived from an EMBL/GenBank/DDBJ whole genome shotgun (WGS) entry which is preliminary data.</text>
</comment>